<dbReference type="GeneID" id="93450662"/>
<dbReference type="Proteomes" id="UP000000361">
    <property type="component" value="Chromosome 1"/>
</dbReference>
<protein>
    <recommendedName>
        <fullName evidence="3">DNA-binding protein</fullName>
    </recommendedName>
</protein>
<keyword evidence="2" id="KW-1185">Reference proteome</keyword>
<dbReference type="RefSeq" id="WP_011748549.1">
    <property type="nucleotide sequence ID" value="NC_008686.1"/>
</dbReference>
<evidence type="ECO:0000313" key="2">
    <source>
        <dbReference type="Proteomes" id="UP000000361"/>
    </source>
</evidence>
<dbReference type="eggNOG" id="ENOG5034AGZ">
    <property type="taxonomic scope" value="Bacteria"/>
</dbReference>
<organism evidence="1 2">
    <name type="scientific">Paracoccus denitrificans (strain Pd 1222)</name>
    <dbReference type="NCBI Taxonomy" id="318586"/>
    <lineage>
        <taxon>Bacteria</taxon>
        <taxon>Pseudomonadati</taxon>
        <taxon>Pseudomonadota</taxon>
        <taxon>Alphaproteobacteria</taxon>
        <taxon>Rhodobacterales</taxon>
        <taxon>Paracoccaceae</taxon>
        <taxon>Paracoccus</taxon>
    </lineage>
</organism>
<dbReference type="HOGENOM" id="CLU_1459990_0_0_5"/>
<evidence type="ECO:0000313" key="1">
    <source>
        <dbReference type="EMBL" id="ABL70355.1"/>
    </source>
</evidence>
<name>A1B4B1_PARDP</name>
<dbReference type="OrthoDB" id="7781637at2"/>
<proteinExistence type="predicted"/>
<reference evidence="2" key="1">
    <citation type="submission" date="2006-12" db="EMBL/GenBank/DDBJ databases">
        <title>Complete sequence of chromosome 1 of Paracoccus denitrificans PD1222.</title>
        <authorList>
            <person name="Copeland A."/>
            <person name="Lucas S."/>
            <person name="Lapidus A."/>
            <person name="Barry K."/>
            <person name="Detter J.C."/>
            <person name="Glavina del Rio T."/>
            <person name="Hammon N."/>
            <person name="Israni S."/>
            <person name="Dalin E."/>
            <person name="Tice H."/>
            <person name="Pitluck S."/>
            <person name="Munk A.C."/>
            <person name="Brettin T."/>
            <person name="Bruce D."/>
            <person name="Han C."/>
            <person name="Tapia R."/>
            <person name="Gilna P."/>
            <person name="Schmutz J."/>
            <person name="Larimer F."/>
            <person name="Land M."/>
            <person name="Hauser L."/>
            <person name="Kyrpides N."/>
            <person name="Lykidis A."/>
            <person name="Spiro S."/>
            <person name="Richardson D.J."/>
            <person name="Moir J.W.B."/>
            <person name="Ferguson S.J."/>
            <person name="van Spanning R.J.M."/>
            <person name="Richardson P."/>
        </authorList>
    </citation>
    <scope>NUCLEOTIDE SEQUENCE [LARGE SCALE GENOMIC DNA]</scope>
    <source>
        <strain evidence="2">Pd 1222</strain>
    </source>
</reference>
<dbReference type="AlphaFoldDB" id="A1B4B1"/>
<gene>
    <name evidence="1" type="ordered locus">Pden_2263</name>
</gene>
<accession>A1B4B1</accession>
<evidence type="ECO:0008006" key="3">
    <source>
        <dbReference type="Google" id="ProtNLM"/>
    </source>
</evidence>
<dbReference type="KEGG" id="pde:Pden_2263"/>
<dbReference type="EMBL" id="CP000489">
    <property type="protein sequence ID" value="ABL70355.1"/>
    <property type="molecule type" value="Genomic_DNA"/>
</dbReference>
<sequence>MEFESVEAYVRAYSKDRSLAVMPVPMAADLFGITGAGIVSRVRNGVLGEIRISGTRYVTMGSVLDAISKTDREVEIVKAYLEQQARHGVVSVEYAPVMELLGLSSKLSADRTKIGWILGEVSRRSYREKGVLLSVVVHRKNTSMPSENGFFGLVNALIEDWEDHYNDRESFVEAETKRVLKAYRK</sequence>
<dbReference type="EnsemblBacteria" id="ABL70355">
    <property type="protein sequence ID" value="ABL70355"/>
    <property type="gene ID" value="Pden_2263"/>
</dbReference>